<evidence type="ECO:0000256" key="2">
    <source>
        <dbReference type="SAM" id="MobiDB-lite"/>
    </source>
</evidence>
<organism evidence="8 9">
    <name type="scientific">Phytophthora cactorum</name>
    <dbReference type="NCBI Taxonomy" id="29920"/>
    <lineage>
        <taxon>Eukaryota</taxon>
        <taxon>Sar</taxon>
        <taxon>Stramenopiles</taxon>
        <taxon>Oomycota</taxon>
        <taxon>Peronosporomycetes</taxon>
        <taxon>Peronosporales</taxon>
        <taxon>Peronosporaceae</taxon>
        <taxon>Phytophthora</taxon>
    </lineage>
</organism>
<dbReference type="EMBL" id="RCMK01000584">
    <property type="protein sequence ID" value="KAG2920493.1"/>
    <property type="molecule type" value="Genomic_DNA"/>
</dbReference>
<sequence length="428" mass="48966">MRILDELRYLRDLFVKNTRRLLHLLSTNASKARADITKLLHKYYTLVFADAPARVHQVMVDFNRWLADVLEDTHSEGIEWGPSYGENPWLALVEPQPQDDPLHESFNAVDVRTFRAACEYYMARCEGLQETNADLTAQLEELKAKLKEALVRAFESQQTLEREREVAMLHAQRLVMGVQIGDHLSQQNSHGRLPTSLHQQITEAFQMLNMLSTAPREGTETESTSVSEWGLDANDVEAEESQAKEPECTEDVEAAPADKEQRLHLSRHEEDNILLEGQEAAPFALVQTRVDDPDLPPGIVFESTAKPDGCDYQQLTELRASEETSGSWYRHALRSLKEKREQRRLQRKTRVESVEAPIETFSMGIDPMKASSGDAQEFMQLVSIRDTAEDGEDSTWYRRALQHLKDERKRRVSLRDRDSFSSTISIVD</sequence>
<dbReference type="VEuPathDB" id="FungiDB:PC110_g15870"/>
<evidence type="ECO:0000256" key="1">
    <source>
        <dbReference type="SAM" id="Coils"/>
    </source>
</evidence>
<evidence type="ECO:0000313" key="5">
    <source>
        <dbReference type="EMBL" id="KAG2920493.1"/>
    </source>
</evidence>
<dbReference type="Proteomes" id="UP000736787">
    <property type="component" value="Unassembled WGS sequence"/>
</dbReference>
<keyword evidence="9" id="KW-1185">Reference proteome</keyword>
<evidence type="ECO:0000313" key="6">
    <source>
        <dbReference type="EMBL" id="KAG2973278.1"/>
    </source>
</evidence>
<keyword evidence="1" id="KW-0175">Coiled coil</keyword>
<comment type="caution">
    <text evidence="8">The sequence shown here is derived from an EMBL/GenBank/DDBJ whole genome shotgun (WGS) entry which is preliminary data.</text>
</comment>
<evidence type="ECO:0000313" key="4">
    <source>
        <dbReference type="EMBL" id="KAG2888982.1"/>
    </source>
</evidence>
<dbReference type="Proteomes" id="UP000774804">
    <property type="component" value="Unassembled WGS sequence"/>
</dbReference>
<feature type="coiled-coil region" evidence="1">
    <location>
        <begin position="125"/>
        <end position="163"/>
    </location>
</feature>
<evidence type="ECO:0000313" key="8">
    <source>
        <dbReference type="EMBL" id="RAW27740.1"/>
    </source>
</evidence>
<accession>A0A329RTW5</accession>
<dbReference type="PANTHER" id="PTHR36535">
    <property type="entry name" value="YALI0E30327P"/>
    <property type="match status" value="1"/>
</dbReference>
<evidence type="ECO:0000313" key="3">
    <source>
        <dbReference type="EMBL" id="KAG2837365.1"/>
    </source>
</evidence>
<dbReference type="EMBL" id="MJFZ01000542">
    <property type="protein sequence ID" value="RAW27740.1"/>
    <property type="molecule type" value="Genomic_DNA"/>
</dbReference>
<evidence type="ECO:0000313" key="9">
    <source>
        <dbReference type="Proteomes" id="UP000251314"/>
    </source>
</evidence>
<protein>
    <submittedName>
        <fullName evidence="8">Uncharacterized protein</fullName>
    </submittedName>
</protein>
<dbReference type="EMBL" id="RCMV01001265">
    <property type="protein sequence ID" value="KAG3209448.1"/>
    <property type="molecule type" value="Genomic_DNA"/>
</dbReference>
<name>A0A329RTW5_9STRA</name>
<dbReference type="EMBL" id="RCMI01001186">
    <property type="protein sequence ID" value="KAG2888982.1"/>
    <property type="molecule type" value="Genomic_DNA"/>
</dbReference>
<feature type="region of interest" description="Disordered" evidence="2">
    <location>
        <begin position="236"/>
        <end position="258"/>
    </location>
</feature>
<gene>
    <name evidence="8" type="ORF">PC110_g15870</name>
    <name evidence="3" type="ORF">PC113_g19850</name>
    <name evidence="4" type="ORF">PC115_g19892</name>
    <name evidence="5" type="ORF">PC117_g16462</name>
    <name evidence="6" type="ORF">PC118_g15219</name>
    <name evidence="7" type="ORF">PC129_g19536</name>
</gene>
<dbReference type="EMBL" id="RCML01000582">
    <property type="protein sequence ID" value="KAG2973278.1"/>
    <property type="molecule type" value="Genomic_DNA"/>
</dbReference>
<proteinExistence type="predicted"/>
<dbReference type="OrthoDB" id="165862at2759"/>
<dbReference type="Proteomes" id="UP000735874">
    <property type="component" value="Unassembled WGS sequence"/>
</dbReference>
<evidence type="ECO:0000313" key="7">
    <source>
        <dbReference type="EMBL" id="KAG3209448.1"/>
    </source>
</evidence>
<dbReference type="Proteomes" id="UP000251314">
    <property type="component" value="Unassembled WGS sequence"/>
</dbReference>
<dbReference type="PANTHER" id="PTHR36535:SF1">
    <property type="entry name" value="DUF1772 DOMAIN-CONTAINING PROTEIN"/>
    <property type="match status" value="1"/>
</dbReference>
<reference evidence="3" key="2">
    <citation type="submission" date="2018-10" db="EMBL/GenBank/DDBJ databases">
        <title>Effector identification in a new, highly contiguous assembly of the strawberry crown rot pathogen Phytophthora cactorum.</title>
        <authorList>
            <person name="Armitage A.D."/>
            <person name="Nellist C.F."/>
            <person name="Bates H."/>
            <person name="Vickerstaff R.J."/>
            <person name="Harrison R.J."/>
        </authorList>
    </citation>
    <scope>NUCLEOTIDE SEQUENCE</scope>
    <source>
        <strain evidence="3">15-7</strain>
        <strain evidence="4">4032</strain>
        <strain evidence="5">4040</strain>
        <strain evidence="6">P415</strain>
        <strain evidence="7">P421</strain>
    </source>
</reference>
<reference evidence="8 9" key="1">
    <citation type="submission" date="2018-01" db="EMBL/GenBank/DDBJ databases">
        <title>Draft genome of the strawberry crown rot pathogen Phytophthora cactorum.</title>
        <authorList>
            <person name="Armitage A.D."/>
            <person name="Lysoe E."/>
            <person name="Nellist C.F."/>
            <person name="Harrison R.J."/>
            <person name="Brurberg M.B."/>
        </authorList>
    </citation>
    <scope>NUCLEOTIDE SEQUENCE [LARGE SCALE GENOMIC DNA]</scope>
    <source>
        <strain evidence="8 9">10300</strain>
    </source>
</reference>
<dbReference type="Proteomes" id="UP000697107">
    <property type="component" value="Unassembled WGS sequence"/>
</dbReference>
<dbReference type="Proteomes" id="UP000760860">
    <property type="component" value="Unassembled WGS sequence"/>
</dbReference>
<dbReference type="AlphaFoldDB" id="A0A329RTW5"/>
<dbReference type="EMBL" id="RCMG01001066">
    <property type="protein sequence ID" value="KAG2837365.1"/>
    <property type="molecule type" value="Genomic_DNA"/>
</dbReference>